<evidence type="ECO:0000313" key="2">
    <source>
        <dbReference type="Proteomes" id="UP000799118"/>
    </source>
</evidence>
<dbReference type="AlphaFoldDB" id="A0A6A4HE13"/>
<reference evidence="1" key="1">
    <citation type="journal article" date="2019" name="Environ. Microbiol.">
        <title>Fungal ecological strategies reflected in gene transcription - a case study of two litter decomposers.</title>
        <authorList>
            <person name="Barbi F."/>
            <person name="Kohler A."/>
            <person name="Barry K."/>
            <person name="Baskaran P."/>
            <person name="Daum C."/>
            <person name="Fauchery L."/>
            <person name="Ihrmark K."/>
            <person name="Kuo A."/>
            <person name="LaButti K."/>
            <person name="Lipzen A."/>
            <person name="Morin E."/>
            <person name="Grigoriev I.V."/>
            <person name="Henrissat B."/>
            <person name="Lindahl B."/>
            <person name="Martin F."/>
        </authorList>
    </citation>
    <scope>NUCLEOTIDE SEQUENCE</scope>
    <source>
        <strain evidence="1">JB14</strain>
    </source>
</reference>
<organism evidence="1 2">
    <name type="scientific">Gymnopus androsaceus JB14</name>
    <dbReference type="NCBI Taxonomy" id="1447944"/>
    <lineage>
        <taxon>Eukaryota</taxon>
        <taxon>Fungi</taxon>
        <taxon>Dikarya</taxon>
        <taxon>Basidiomycota</taxon>
        <taxon>Agaricomycotina</taxon>
        <taxon>Agaricomycetes</taxon>
        <taxon>Agaricomycetidae</taxon>
        <taxon>Agaricales</taxon>
        <taxon>Marasmiineae</taxon>
        <taxon>Omphalotaceae</taxon>
        <taxon>Gymnopus</taxon>
    </lineage>
</organism>
<name>A0A6A4HE13_9AGAR</name>
<gene>
    <name evidence="1" type="ORF">BT96DRAFT_133984</name>
</gene>
<protein>
    <submittedName>
        <fullName evidence="1">Uncharacterized protein</fullName>
    </submittedName>
</protein>
<sequence>MKSRRIGRSLLRFVYIQRYNRNLANWSHRESCRLRRTCQQTCSSISLRYHGLKSMSAQAFPFLTTIIVLENRPSRFTCTSYQSNVFSPRIRQ</sequence>
<accession>A0A6A4HE13</accession>
<dbReference type="EMBL" id="ML769522">
    <property type="protein sequence ID" value="KAE9395923.1"/>
    <property type="molecule type" value="Genomic_DNA"/>
</dbReference>
<evidence type="ECO:0000313" key="1">
    <source>
        <dbReference type="EMBL" id="KAE9395923.1"/>
    </source>
</evidence>
<proteinExistence type="predicted"/>
<dbReference type="Proteomes" id="UP000799118">
    <property type="component" value="Unassembled WGS sequence"/>
</dbReference>
<keyword evidence="2" id="KW-1185">Reference proteome</keyword>